<comment type="caution">
    <text evidence="6">The sequence shown here is derived from an EMBL/GenBank/DDBJ whole genome shotgun (WGS) entry which is preliminary data.</text>
</comment>
<keyword evidence="4 5" id="KW-0732">Signal</keyword>
<evidence type="ECO:0000256" key="1">
    <source>
        <dbReference type="ARBA" id="ARBA00004613"/>
    </source>
</evidence>
<dbReference type="AlphaFoldDB" id="A0A225VQQ3"/>
<keyword evidence="3 5" id="KW-0964">Secreted</keyword>
<reference evidence="7" key="1">
    <citation type="submission" date="2017-03" db="EMBL/GenBank/DDBJ databases">
        <title>Phytopthora megakarya and P. palmivora, two closely related causual agents of cacao black pod achieved similar genome size and gene model numbers by different mechanisms.</title>
        <authorList>
            <person name="Ali S."/>
            <person name="Shao J."/>
            <person name="Larry D.J."/>
            <person name="Kronmiller B."/>
            <person name="Shen D."/>
            <person name="Strem M.D."/>
            <person name="Melnick R.L."/>
            <person name="Guiltinan M.J."/>
            <person name="Tyler B.M."/>
            <person name="Meinhardt L.W."/>
            <person name="Bailey B.A."/>
        </authorList>
    </citation>
    <scope>NUCLEOTIDE SEQUENCE [LARGE SCALE GENOMIC DNA]</scope>
    <source>
        <strain evidence="7">zdho120</strain>
    </source>
</reference>
<feature type="chain" id="PRO_5028508482" description="RxLR effector protein" evidence="5">
    <location>
        <begin position="21"/>
        <end position="124"/>
    </location>
</feature>
<gene>
    <name evidence="6" type="ORF">PHMEG_00020254</name>
</gene>
<dbReference type="Pfam" id="PF16810">
    <property type="entry name" value="RXLR"/>
    <property type="match status" value="1"/>
</dbReference>
<accession>A0A225VQQ3</accession>
<comment type="similarity">
    <text evidence="2 5">Belongs to the RxLR effector family.</text>
</comment>
<protein>
    <recommendedName>
        <fullName evidence="5">RxLR effector protein</fullName>
    </recommendedName>
</protein>
<organism evidence="6 7">
    <name type="scientific">Phytophthora megakarya</name>
    <dbReference type="NCBI Taxonomy" id="4795"/>
    <lineage>
        <taxon>Eukaryota</taxon>
        <taxon>Sar</taxon>
        <taxon>Stramenopiles</taxon>
        <taxon>Oomycota</taxon>
        <taxon>Peronosporomycetes</taxon>
        <taxon>Peronosporales</taxon>
        <taxon>Peronosporaceae</taxon>
        <taxon>Phytophthora</taxon>
    </lineage>
</organism>
<comment type="domain">
    <text evidence="5">The RxLR-dEER motif acts to carry the protein into the host cell cytoplasm through binding to cell surface phosphatidylinositol-3-phosphate.</text>
</comment>
<evidence type="ECO:0000256" key="4">
    <source>
        <dbReference type="ARBA" id="ARBA00022729"/>
    </source>
</evidence>
<evidence type="ECO:0000313" key="6">
    <source>
        <dbReference type="EMBL" id="OWZ07359.1"/>
    </source>
</evidence>
<evidence type="ECO:0000256" key="5">
    <source>
        <dbReference type="RuleBase" id="RU367124"/>
    </source>
</evidence>
<evidence type="ECO:0000256" key="3">
    <source>
        <dbReference type="ARBA" id="ARBA00022525"/>
    </source>
</evidence>
<proteinExistence type="inferred from homology"/>
<dbReference type="GO" id="GO:0005576">
    <property type="term" value="C:extracellular region"/>
    <property type="evidence" value="ECO:0007669"/>
    <property type="project" value="UniProtKB-SubCell"/>
</dbReference>
<dbReference type="Proteomes" id="UP000198211">
    <property type="component" value="Unassembled WGS sequence"/>
</dbReference>
<keyword evidence="7" id="KW-1185">Reference proteome</keyword>
<comment type="function">
    <text evidence="5">Effector that suppresses plant defense responses during pathogen infection.</text>
</comment>
<evidence type="ECO:0000256" key="2">
    <source>
        <dbReference type="ARBA" id="ARBA00010400"/>
    </source>
</evidence>
<dbReference type="InterPro" id="IPR031825">
    <property type="entry name" value="RXLR"/>
</dbReference>
<feature type="signal peptide" evidence="5">
    <location>
        <begin position="1"/>
        <end position="20"/>
    </location>
</feature>
<evidence type="ECO:0000313" key="7">
    <source>
        <dbReference type="Proteomes" id="UP000198211"/>
    </source>
</evidence>
<sequence>MRLSYLLFIAAIASLDAVCAKQGTVTSVEAATQPNSISAGTSKRFLRSHKWFEDDANAENEERNKGTNALTKLLKEGKSPGQGEQAIKAMSQFSADQQAKLVERYAEMYRKKYSLFNGKKYTGA</sequence>
<name>A0A225VQQ3_9STRA</name>
<dbReference type="EMBL" id="NBNE01003570">
    <property type="protein sequence ID" value="OWZ07359.1"/>
    <property type="molecule type" value="Genomic_DNA"/>
</dbReference>
<comment type="subcellular location">
    <subcellularLocation>
        <location evidence="1 5">Secreted</location>
    </subcellularLocation>
</comment>